<evidence type="ECO:0000256" key="1">
    <source>
        <dbReference type="ARBA" id="ARBA00022686"/>
    </source>
</evidence>
<dbReference type="SUPFAM" id="SSF53300">
    <property type="entry name" value="vWA-like"/>
    <property type="match status" value="1"/>
</dbReference>
<accession>A0A244EKR7</accession>
<dbReference type="GO" id="GO:0046690">
    <property type="term" value="P:response to tellurium ion"/>
    <property type="evidence" value="ECO:0007669"/>
    <property type="project" value="UniProtKB-KW"/>
</dbReference>
<dbReference type="Gene3D" id="3.40.50.410">
    <property type="entry name" value="von Willebrand factor, type A domain"/>
    <property type="match status" value="1"/>
</dbReference>
<protein>
    <submittedName>
        <fullName evidence="3">Tellurium resistance protein</fullName>
    </submittedName>
</protein>
<dbReference type="RefSeq" id="WP_084919835.1">
    <property type="nucleotide sequence ID" value="NZ_MTSA01000022.1"/>
</dbReference>
<organism evidence="3 4">
    <name type="scientific">Pseudomonas syringae</name>
    <dbReference type="NCBI Taxonomy" id="317"/>
    <lineage>
        <taxon>Bacteria</taxon>
        <taxon>Pseudomonadati</taxon>
        <taxon>Pseudomonadota</taxon>
        <taxon>Gammaproteobacteria</taxon>
        <taxon>Pseudomonadales</taxon>
        <taxon>Pseudomonadaceae</taxon>
        <taxon>Pseudomonas</taxon>
    </lineage>
</organism>
<dbReference type="InterPro" id="IPR036465">
    <property type="entry name" value="vWFA_dom_sf"/>
</dbReference>
<gene>
    <name evidence="3" type="ORF">BW686_23125</name>
</gene>
<comment type="caution">
    <text evidence="3">The sequence shown here is derived from an EMBL/GenBank/DDBJ whole genome shotgun (WGS) entry which is preliminary data.</text>
</comment>
<dbReference type="InterPro" id="IPR002035">
    <property type="entry name" value="VWF_A"/>
</dbReference>
<dbReference type="Pfam" id="PF02342">
    <property type="entry name" value="TerD"/>
    <property type="match status" value="1"/>
</dbReference>
<dbReference type="CDD" id="cd06974">
    <property type="entry name" value="TerD_like"/>
    <property type="match status" value="1"/>
</dbReference>
<evidence type="ECO:0000313" key="3">
    <source>
        <dbReference type="EMBL" id="OUM05099.1"/>
    </source>
</evidence>
<keyword evidence="1" id="KW-0778">Tellurium resistance</keyword>
<dbReference type="Pfam" id="PF10138">
    <property type="entry name" value="vWA-TerF-like"/>
    <property type="match status" value="1"/>
</dbReference>
<reference evidence="3 4" key="1">
    <citation type="submission" date="2017-01" db="EMBL/GenBank/DDBJ databases">
        <authorList>
            <person name="Mah S.A."/>
            <person name="Swanson W.J."/>
            <person name="Moy G.W."/>
            <person name="Vacquier V.D."/>
        </authorList>
    </citation>
    <scope>NUCLEOTIDE SEQUENCE [LARGE SCALE GENOMIC DNA]</scope>
    <source>
        <strain evidence="3">PDD-32b-74</strain>
    </source>
</reference>
<dbReference type="PANTHER" id="PTHR32097:SF3">
    <property type="entry name" value="TELLURITE RESISTANCE PROTEIN"/>
    <property type="match status" value="1"/>
</dbReference>
<feature type="domain" description="VWFA" evidence="2">
    <location>
        <begin position="214"/>
        <end position="386"/>
    </location>
</feature>
<dbReference type="OrthoDB" id="5756874at2"/>
<dbReference type="CDD" id="cd00198">
    <property type="entry name" value="vWFA"/>
    <property type="match status" value="1"/>
</dbReference>
<proteinExistence type="predicted"/>
<dbReference type="InterPro" id="IPR051324">
    <property type="entry name" value="Stress/Tellurium_Resist"/>
</dbReference>
<dbReference type="Gene3D" id="2.60.60.30">
    <property type="entry name" value="sav2460 like domains"/>
    <property type="match status" value="1"/>
</dbReference>
<dbReference type="InterPro" id="IPR019303">
    <property type="entry name" value="vWA_TerF_C"/>
</dbReference>
<sequence length="413" mass="45047">MQITQGQRIPLSTLIQGNDLTLSLVIKSAHVIDYVCFGVDANGKLSDDRYMIFFNQPTSPCGSVKQANGGDFQLALGSLPASIDRLVFTASIDGAGVMSDIQASHFSIRHQGSEVARGEFSGATFAAEKAIMVADIYRKNGEWRIASNLQGYNAGLDALVVHFGGEVADAPPAAPAAPARISLEKKIADAAPQLISLAKKAQVSLEKARLTDTKARVGLVLDASGSMNPQYTRGHVQEVIDRLIPLAVHFDDDGALDCWAFGAKPQQLNAVTLANFQNFIKTDHGGWKDWELGARINDEPKAMRMVIDYYKKSGDKTPVYILFISDGGVHQDREITKLMIEAARLPIFWQFVGLGGRGYGILEKLDDMGGRVVDNCNFFALDRLDEVPEEKLYDLLMEEFPDWLKAAKGAGIL</sequence>
<dbReference type="SMART" id="SM00327">
    <property type="entry name" value="VWA"/>
    <property type="match status" value="1"/>
</dbReference>
<evidence type="ECO:0000259" key="2">
    <source>
        <dbReference type="SMART" id="SM00327"/>
    </source>
</evidence>
<evidence type="ECO:0000313" key="4">
    <source>
        <dbReference type="Proteomes" id="UP000195128"/>
    </source>
</evidence>
<dbReference type="PANTHER" id="PTHR32097">
    <property type="entry name" value="CAMP-BINDING PROTEIN 1-RELATED"/>
    <property type="match status" value="1"/>
</dbReference>
<name>A0A244EKR7_PSESX</name>
<dbReference type="AlphaFoldDB" id="A0A244EKR7"/>
<dbReference type="EMBL" id="MTSA01000022">
    <property type="protein sequence ID" value="OUM05099.1"/>
    <property type="molecule type" value="Genomic_DNA"/>
</dbReference>
<dbReference type="Proteomes" id="UP000195128">
    <property type="component" value="Unassembled WGS sequence"/>
</dbReference>
<dbReference type="InterPro" id="IPR003325">
    <property type="entry name" value="TerD"/>
</dbReference>